<organism evidence="3 4">
    <name type="scientific">Flavobacterium agricola</name>
    <dbReference type="NCBI Taxonomy" id="2870839"/>
    <lineage>
        <taxon>Bacteria</taxon>
        <taxon>Pseudomonadati</taxon>
        <taxon>Bacteroidota</taxon>
        <taxon>Flavobacteriia</taxon>
        <taxon>Flavobacteriales</taxon>
        <taxon>Flavobacteriaceae</taxon>
        <taxon>Flavobacterium</taxon>
    </lineage>
</organism>
<dbReference type="CDD" id="cd03801">
    <property type="entry name" value="GT4_PimA-like"/>
    <property type="match status" value="1"/>
</dbReference>
<keyword evidence="4" id="KW-1185">Reference proteome</keyword>
<dbReference type="Gene3D" id="3.40.50.2000">
    <property type="entry name" value="Glycogen Phosphorylase B"/>
    <property type="match status" value="2"/>
</dbReference>
<evidence type="ECO:0000259" key="1">
    <source>
        <dbReference type="Pfam" id="PF00534"/>
    </source>
</evidence>
<evidence type="ECO:0000259" key="2">
    <source>
        <dbReference type="Pfam" id="PF13439"/>
    </source>
</evidence>
<dbReference type="RefSeq" id="WP_264432300.1">
    <property type="nucleotide sequence ID" value="NZ_CP081495.1"/>
</dbReference>
<dbReference type="InterPro" id="IPR028098">
    <property type="entry name" value="Glyco_trans_4-like_N"/>
</dbReference>
<feature type="domain" description="Glycosyl transferase family 1" evidence="1">
    <location>
        <begin position="190"/>
        <end position="355"/>
    </location>
</feature>
<dbReference type="InterPro" id="IPR001296">
    <property type="entry name" value="Glyco_trans_1"/>
</dbReference>
<gene>
    <name evidence="3" type="ORF">K5I29_08065</name>
</gene>
<evidence type="ECO:0000313" key="4">
    <source>
        <dbReference type="Proteomes" id="UP001163328"/>
    </source>
</evidence>
<dbReference type="PANTHER" id="PTHR12526">
    <property type="entry name" value="GLYCOSYLTRANSFERASE"/>
    <property type="match status" value="1"/>
</dbReference>
<evidence type="ECO:0000313" key="3">
    <source>
        <dbReference type="EMBL" id="UYW00504.1"/>
    </source>
</evidence>
<feature type="domain" description="Glycosyltransferase subfamily 4-like N-terminal" evidence="2">
    <location>
        <begin position="19"/>
        <end position="181"/>
    </location>
</feature>
<sequence length="379" mass="42908">MKIAFLTPEYPHEITGSSGGIGTSIKNLAEALTKHGHQVRVLVYGQKQDAVFSEGNLYIQQIKNVKLKGLSWYLTRKKIEKIIDALYAKQEIELVEAPDWTGITSYIHPEKCPIIIKLHGSDTYFCDIENRPVKWINKHHEAKALRQANSIISVSNFTKSYTQSLFNLDYNIKVIQNGINLLNFQETPFINKPIILYFGTLIRKKGVLEIPEIFNQVLKKKPEAQLVLVGGDSVDILSGSQSTWKLMYDKLSPFAQKQVNYVGKLAHHEVVSIIRSVKVCIFPSFAEAFPVSWLEAMAMQKAIVASNIGWANELIISGENGFLVHPKNTIEFANKIVELLNNDQLAYKMGQNARNHIIDNFDINIIAQKNIKLYKTLII</sequence>
<dbReference type="Pfam" id="PF00534">
    <property type="entry name" value="Glycos_transf_1"/>
    <property type="match status" value="1"/>
</dbReference>
<accession>A0ABY6LYM6</accession>
<proteinExistence type="predicted"/>
<dbReference type="SUPFAM" id="SSF53756">
    <property type="entry name" value="UDP-Glycosyltransferase/glycogen phosphorylase"/>
    <property type="match status" value="1"/>
</dbReference>
<name>A0ABY6LYM6_9FLAO</name>
<dbReference type="Proteomes" id="UP001163328">
    <property type="component" value="Chromosome"/>
</dbReference>
<dbReference type="EMBL" id="CP081495">
    <property type="protein sequence ID" value="UYW00504.1"/>
    <property type="molecule type" value="Genomic_DNA"/>
</dbReference>
<protein>
    <submittedName>
        <fullName evidence="3">Glycosyltransferase family 4 protein</fullName>
    </submittedName>
</protein>
<reference evidence="3" key="1">
    <citation type="submission" date="2021-08" db="EMBL/GenBank/DDBJ databases">
        <title>Flavobacterium sp. strain CC-SYL302.</title>
        <authorList>
            <person name="Lin S.-Y."/>
            <person name="Lee T.-H."/>
            <person name="Young C.-C."/>
        </authorList>
    </citation>
    <scope>NUCLEOTIDE SEQUENCE</scope>
    <source>
        <strain evidence="3">CC-SYL302</strain>
    </source>
</reference>
<dbReference type="Pfam" id="PF13439">
    <property type="entry name" value="Glyco_transf_4"/>
    <property type="match status" value="1"/>
</dbReference>